<evidence type="ECO:0000256" key="5">
    <source>
        <dbReference type="ARBA" id="ARBA00023136"/>
    </source>
</evidence>
<comment type="similarity">
    <text evidence="7">Belongs to the sodium:neurotransmitter symporter (SNF) (TC 2.A.22) family.</text>
</comment>
<dbReference type="GO" id="GO:0005886">
    <property type="term" value="C:plasma membrane"/>
    <property type="evidence" value="ECO:0007669"/>
    <property type="project" value="TreeGrafter"/>
</dbReference>
<dbReference type="InterPro" id="IPR037272">
    <property type="entry name" value="SNS_sf"/>
</dbReference>
<evidence type="ECO:0000256" key="8">
    <source>
        <dbReference type="SAM" id="MobiDB-lite"/>
    </source>
</evidence>
<keyword evidence="4 9" id="KW-1133">Transmembrane helix</keyword>
<dbReference type="PANTHER" id="PTHR11616">
    <property type="entry name" value="SODIUM/CHLORIDE DEPENDENT TRANSPORTER"/>
    <property type="match status" value="1"/>
</dbReference>
<comment type="subcellular location">
    <subcellularLocation>
        <location evidence="1">Membrane</location>
        <topology evidence="1">Multi-pass membrane protein</topology>
    </subcellularLocation>
</comment>
<feature type="binding site" evidence="6">
    <location>
        <position position="78"/>
    </location>
    <ligand>
        <name>Na(+)</name>
        <dbReference type="ChEBI" id="CHEBI:29101"/>
        <label>1</label>
    </ligand>
</feature>
<evidence type="ECO:0000256" key="4">
    <source>
        <dbReference type="ARBA" id="ARBA00022989"/>
    </source>
</evidence>
<feature type="binding site" evidence="6">
    <location>
        <position position="71"/>
    </location>
    <ligand>
        <name>Na(+)</name>
        <dbReference type="ChEBI" id="CHEBI:29101"/>
        <label>1</label>
    </ligand>
</feature>
<dbReference type="PROSITE" id="PS00610">
    <property type="entry name" value="NA_NEUROTRAN_SYMP_1"/>
    <property type="match status" value="1"/>
</dbReference>
<evidence type="ECO:0000256" key="7">
    <source>
        <dbReference type="RuleBase" id="RU003732"/>
    </source>
</evidence>
<organism evidence="10 11">
    <name type="scientific">Eptatretus burgeri</name>
    <name type="common">Inshore hagfish</name>
    <dbReference type="NCBI Taxonomy" id="7764"/>
    <lineage>
        <taxon>Eukaryota</taxon>
        <taxon>Metazoa</taxon>
        <taxon>Chordata</taxon>
        <taxon>Craniata</taxon>
        <taxon>Vertebrata</taxon>
        <taxon>Cyclostomata</taxon>
        <taxon>Myxini</taxon>
        <taxon>Myxiniformes</taxon>
        <taxon>Myxinidae</taxon>
        <taxon>Eptatretinae</taxon>
        <taxon>Eptatretus</taxon>
    </lineage>
</organism>
<dbReference type="GeneTree" id="ENSGT00940000164714"/>
<evidence type="ECO:0000256" key="9">
    <source>
        <dbReference type="SAM" id="Phobius"/>
    </source>
</evidence>
<feature type="region of interest" description="Disordered" evidence="8">
    <location>
        <begin position="28"/>
        <end position="53"/>
    </location>
</feature>
<evidence type="ECO:0000256" key="3">
    <source>
        <dbReference type="ARBA" id="ARBA00022692"/>
    </source>
</evidence>
<protein>
    <recommendedName>
        <fullName evidence="7">Transporter</fullName>
    </recommendedName>
</protein>
<dbReference type="Proteomes" id="UP000694388">
    <property type="component" value="Unplaced"/>
</dbReference>
<dbReference type="PANTHER" id="PTHR11616:SF309">
    <property type="entry name" value="TRANSPORTER"/>
    <property type="match status" value="1"/>
</dbReference>
<sequence length="187" mass="20740">MIMEKACEAQVFESNQALHKAMHDDTHGSYIGVPREGESGLSEDSWDSEENDLPKRQQWSGQLDFMLSCIGYAVGLGNVWRFPYLCYVNGGGVFLIPYVLMVVISGMPCFVMEVALGQFMRKGGIAMWGIAPLFRGKAVVPKSFGLFSCFTLNCMLALFGHVYCCSIPKIRYAGMEVVMSVCPSVKY</sequence>
<feature type="binding site" evidence="6">
    <location>
        <position position="74"/>
    </location>
    <ligand>
        <name>Na(+)</name>
        <dbReference type="ChEBI" id="CHEBI:29101"/>
        <label>1</label>
    </ligand>
</feature>
<feature type="binding site" evidence="6">
    <location>
        <position position="73"/>
    </location>
    <ligand>
        <name>Na(+)</name>
        <dbReference type="ChEBI" id="CHEBI:29101"/>
        <label>1</label>
    </ligand>
</feature>
<keyword evidence="2 7" id="KW-0813">Transport</keyword>
<proteinExistence type="inferred from homology"/>
<dbReference type="Ensembl" id="ENSEBUT00000008079.1">
    <property type="protein sequence ID" value="ENSEBUP00000007593.1"/>
    <property type="gene ID" value="ENSEBUG00000004958.1"/>
</dbReference>
<dbReference type="GO" id="GO:0015293">
    <property type="term" value="F:symporter activity"/>
    <property type="evidence" value="ECO:0007669"/>
    <property type="project" value="UniProtKB-KW"/>
</dbReference>
<dbReference type="SUPFAM" id="SSF161070">
    <property type="entry name" value="SNF-like"/>
    <property type="match status" value="1"/>
</dbReference>
<evidence type="ECO:0000256" key="6">
    <source>
        <dbReference type="PIRSR" id="PIRSR600175-1"/>
    </source>
</evidence>
<feature type="transmembrane region" description="Helical" evidence="9">
    <location>
        <begin position="144"/>
        <end position="163"/>
    </location>
</feature>
<keyword evidence="6" id="KW-0479">Metal-binding</keyword>
<dbReference type="AlphaFoldDB" id="A0A8C4NJA1"/>
<dbReference type="GO" id="GO:0006865">
    <property type="term" value="P:amino acid transport"/>
    <property type="evidence" value="ECO:0007669"/>
    <property type="project" value="TreeGrafter"/>
</dbReference>
<dbReference type="PRINTS" id="PR00176">
    <property type="entry name" value="NANEUSMPORT"/>
</dbReference>
<keyword evidence="6" id="KW-0915">Sodium</keyword>
<dbReference type="InterPro" id="IPR000175">
    <property type="entry name" value="Na/ntran_symport"/>
</dbReference>
<name>A0A8C4NJA1_EPTBU</name>
<keyword evidence="5 9" id="KW-0472">Membrane</keyword>
<evidence type="ECO:0000256" key="1">
    <source>
        <dbReference type="ARBA" id="ARBA00004141"/>
    </source>
</evidence>
<evidence type="ECO:0000313" key="11">
    <source>
        <dbReference type="Proteomes" id="UP000694388"/>
    </source>
</evidence>
<feature type="transmembrane region" description="Helical" evidence="9">
    <location>
        <begin position="95"/>
        <end position="116"/>
    </location>
</feature>
<keyword evidence="11" id="KW-1185">Reference proteome</keyword>
<dbReference type="GO" id="GO:0035725">
    <property type="term" value="P:sodium ion transmembrane transport"/>
    <property type="evidence" value="ECO:0007669"/>
    <property type="project" value="TreeGrafter"/>
</dbReference>
<accession>A0A8C4NJA1</accession>
<dbReference type="Pfam" id="PF00209">
    <property type="entry name" value="SNF"/>
    <property type="match status" value="1"/>
</dbReference>
<dbReference type="GO" id="GO:0046872">
    <property type="term" value="F:metal ion binding"/>
    <property type="evidence" value="ECO:0007669"/>
    <property type="project" value="UniProtKB-KW"/>
</dbReference>
<keyword evidence="3 7" id="KW-0812">Transmembrane</keyword>
<evidence type="ECO:0000313" key="10">
    <source>
        <dbReference type="Ensembl" id="ENSEBUP00000007593.1"/>
    </source>
</evidence>
<evidence type="ECO:0000256" key="2">
    <source>
        <dbReference type="ARBA" id="ARBA00022448"/>
    </source>
</evidence>
<reference evidence="10" key="1">
    <citation type="submission" date="2025-08" db="UniProtKB">
        <authorList>
            <consortium name="Ensembl"/>
        </authorList>
    </citation>
    <scope>IDENTIFICATION</scope>
</reference>
<keyword evidence="7" id="KW-0769">Symport</keyword>
<dbReference type="PROSITE" id="PS50267">
    <property type="entry name" value="NA_NEUROTRAN_SYMP_3"/>
    <property type="match status" value="1"/>
</dbReference>
<reference evidence="10" key="2">
    <citation type="submission" date="2025-09" db="UniProtKB">
        <authorList>
            <consortium name="Ensembl"/>
        </authorList>
    </citation>
    <scope>IDENTIFICATION</scope>
</reference>